<accession>D3B4C7</accession>
<comment type="caution">
    <text evidence="3">The sequence shown here is derived from an EMBL/GenBank/DDBJ whole genome shotgun (WGS) entry which is preliminary data.</text>
</comment>
<dbReference type="InParanoid" id="D3B4C7"/>
<sequence>MIDIKYQLYQVSGQSKTSQINSLQSYPTKEIIVIFEIDNNYNSQIQVYRQQQQINYLQQLSQTLQQQSPPQSEAAASNDVEMTSHEDPIMEQVEETDDAIEIDRFLCVLVCKGSCNQFAYFFICCYGFDEAMNMFGWESGLDMDSLKSLIVESIKTLECFDDSDTIVDYIYELVKDNTTKEDEKREYLGEFLASLTEKDTTSFIDDIMKALNEIEKENQDLNKKLLETMKLQSELKIKEVADQERNDNDKFENPYHKMSREEQKNRDFLLARYAYEEEDVDENGDIILSDQTDSNTPKASLTVNNNTKRIVDEEKAKREKAKIENEKKVARDKELLAKQKRDEEKKKTTKKEKRRLLLDFSINNTQSQIRTTEKDYDRFNNNKQSKLISHSSHSICIEKQLFLLP</sequence>
<reference evidence="3 4" key="1">
    <citation type="journal article" date="2011" name="Genome Res.">
        <title>Phylogeny-wide analysis of social amoeba genomes highlights ancient origins for complex intercellular communication.</title>
        <authorList>
            <person name="Heidel A.J."/>
            <person name="Lawal H.M."/>
            <person name="Felder M."/>
            <person name="Schilde C."/>
            <person name="Helps N.R."/>
            <person name="Tunggal B."/>
            <person name="Rivero F."/>
            <person name="John U."/>
            <person name="Schleicher M."/>
            <person name="Eichinger L."/>
            <person name="Platzer M."/>
            <person name="Noegel A.A."/>
            <person name="Schaap P."/>
            <person name="Gloeckner G."/>
        </authorList>
    </citation>
    <scope>NUCLEOTIDE SEQUENCE [LARGE SCALE GENOMIC DNA]</scope>
    <source>
        <strain evidence="4">ATCC 26659 / Pp 5 / PN500</strain>
    </source>
</reference>
<dbReference type="Proteomes" id="UP000001396">
    <property type="component" value="Unassembled WGS sequence"/>
</dbReference>
<feature type="coiled-coil region" evidence="1">
    <location>
        <begin position="204"/>
        <end position="231"/>
    </location>
</feature>
<protein>
    <submittedName>
        <fullName evidence="3">Uncharacterized protein</fullName>
    </submittedName>
</protein>
<evidence type="ECO:0000313" key="4">
    <source>
        <dbReference type="Proteomes" id="UP000001396"/>
    </source>
</evidence>
<dbReference type="GeneID" id="31358772"/>
<dbReference type="PANTHER" id="PTHR31684">
    <property type="entry name" value="COILED-COIL DOMAIN-CONTAINING PROTEIN 43"/>
    <property type="match status" value="1"/>
</dbReference>
<evidence type="ECO:0000256" key="1">
    <source>
        <dbReference type="SAM" id="Coils"/>
    </source>
</evidence>
<keyword evidence="1" id="KW-0175">Coiled coil</keyword>
<dbReference type="PANTHER" id="PTHR31684:SF2">
    <property type="entry name" value="COILED-COIL DOMAIN-CONTAINING PROTEIN 43"/>
    <property type="match status" value="1"/>
</dbReference>
<dbReference type="InterPro" id="IPR037666">
    <property type="entry name" value="CCDC43"/>
</dbReference>
<name>D3B4C7_HETP5</name>
<feature type="compositionally biased region" description="Polar residues" evidence="2">
    <location>
        <begin position="289"/>
        <end position="307"/>
    </location>
</feature>
<evidence type="ECO:0000313" key="3">
    <source>
        <dbReference type="EMBL" id="EFA84175.1"/>
    </source>
</evidence>
<feature type="region of interest" description="Disordered" evidence="2">
    <location>
        <begin position="287"/>
        <end position="307"/>
    </location>
</feature>
<dbReference type="RefSeq" id="XP_020436292.1">
    <property type="nucleotide sequence ID" value="XM_020574220.1"/>
</dbReference>
<keyword evidence="4" id="KW-1185">Reference proteome</keyword>
<dbReference type="AlphaFoldDB" id="D3B4C7"/>
<evidence type="ECO:0000256" key="2">
    <source>
        <dbReference type="SAM" id="MobiDB-lite"/>
    </source>
</evidence>
<organism evidence="3 4">
    <name type="scientific">Heterostelium pallidum (strain ATCC 26659 / Pp 5 / PN500)</name>
    <name type="common">Cellular slime mold</name>
    <name type="synonym">Polysphondylium pallidum</name>
    <dbReference type="NCBI Taxonomy" id="670386"/>
    <lineage>
        <taxon>Eukaryota</taxon>
        <taxon>Amoebozoa</taxon>
        <taxon>Evosea</taxon>
        <taxon>Eumycetozoa</taxon>
        <taxon>Dictyostelia</taxon>
        <taxon>Acytosteliales</taxon>
        <taxon>Acytosteliaceae</taxon>
        <taxon>Heterostelium</taxon>
    </lineage>
</organism>
<dbReference type="EMBL" id="ADBJ01000010">
    <property type="protein sequence ID" value="EFA84175.1"/>
    <property type="molecule type" value="Genomic_DNA"/>
</dbReference>
<dbReference type="Gene3D" id="1.20.1390.10">
    <property type="entry name" value="PWI domain"/>
    <property type="match status" value="1"/>
</dbReference>
<gene>
    <name evidence="3" type="ORF">PPL_03249</name>
</gene>
<proteinExistence type="predicted"/>